<dbReference type="Proteomes" id="UP000325780">
    <property type="component" value="Unassembled WGS sequence"/>
</dbReference>
<dbReference type="SMART" id="SM00256">
    <property type="entry name" value="FBOX"/>
    <property type="match status" value="1"/>
</dbReference>
<evidence type="ECO:0000313" key="3">
    <source>
        <dbReference type="EMBL" id="KAE8154829.1"/>
    </source>
</evidence>
<dbReference type="AlphaFoldDB" id="A0A5N6U8T7"/>
<dbReference type="OrthoDB" id="3800738at2759"/>
<dbReference type="InterPro" id="IPR036047">
    <property type="entry name" value="F-box-like_dom_sf"/>
</dbReference>
<evidence type="ECO:0000256" key="1">
    <source>
        <dbReference type="SAM" id="MobiDB-lite"/>
    </source>
</evidence>
<sequence length="339" mass="39605">MENHTASKGRAAMKKVLTGIKTRIANKNRPAHKILFTPDILERILLTLDMRTLLLSKRVCRMWNDLIDHSPKLQAALFFQPIPETEFTGERHIPNPLIVDEVWPRYFRRTLNSRHRPAQECLCLPKVQSLQKEKAYLRPEASWRRMLLHQPPTSRVAFFTIIDFIGGPDYCYASWKPIEDCIRLMDLEIHIDSGALVPSTEAFFLWSDVRGALRTRKRDIHLEDVEPAVNQCLGKCDFIVYTMAQYLQFLNPKGKRDGFSCQFDRWAIESHAEIVRCSSYQSFWSIEKKRLQRKKFECRYRRKENEILALESSDEDDSSDEEDSSTRRSCSPYPGCSVQ</sequence>
<dbReference type="EMBL" id="ML742026">
    <property type="protein sequence ID" value="KAE8154829.1"/>
    <property type="molecule type" value="Genomic_DNA"/>
</dbReference>
<feature type="domain" description="F-box" evidence="2">
    <location>
        <begin position="36"/>
        <end position="76"/>
    </location>
</feature>
<evidence type="ECO:0000259" key="2">
    <source>
        <dbReference type="SMART" id="SM00256"/>
    </source>
</evidence>
<dbReference type="Gene3D" id="1.20.1280.50">
    <property type="match status" value="1"/>
</dbReference>
<gene>
    <name evidence="3" type="ORF">BDV25DRAFT_147072</name>
</gene>
<reference evidence="3 4" key="1">
    <citation type="submission" date="2019-04" db="EMBL/GenBank/DDBJ databases">
        <title>Friends and foes A comparative genomics study of 23 Aspergillus species from section Flavi.</title>
        <authorList>
            <consortium name="DOE Joint Genome Institute"/>
            <person name="Kjaerbolling I."/>
            <person name="Vesth T."/>
            <person name="Frisvad J.C."/>
            <person name="Nybo J.L."/>
            <person name="Theobald S."/>
            <person name="Kildgaard S."/>
            <person name="Isbrandt T."/>
            <person name="Kuo A."/>
            <person name="Sato A."/>
            <person name="Lyhne E.K."/>
            <person name="Kogle M.E."/>
            <person name="Wiebenga A."/>
            <person name="Kun R.S."/>
            <person name="Lubbers R.J."/>
            <person name="Makela M.R."/>
            <person name="Barry K."/>
            <person name="Chovatia M."/>
            <person name="Clum A."/>
            <person name="Daum C."/>
            <person name="Haridas S."/>
            <person name="He G."/>
            <person name="LaButti K."/>
            <person name="Lipzen A."/>
            <person name="Mondo S."/>
            <person name="Riley R."/>
            <person name="Salamov A."/>
            <person name="Simmons B.A."/>
            <person name="Magnuson J.K."/>
            <person name="Henrissat B."/>
            <person name="Mortensen U.H."/>
            <person name="Larsen T.O."/>
            <person name="Devries R.P."/>
            <person name="Grigoriev I.V."/>
            <person name="Machida M."/>
            <person name="Baker S.E."/>
            <person name="Andersen M.R."/>
        </authorList>
    </citation>
    <scope>NUCLEOTIDE SEQUENCE [LARGE SCALE GENOMIC DNA]</scope>
    <source>
        <strain evidence="3 4">IBT 18842</strain>
    </source>
</reference>
<dbReference type="InterPro" id="IPR001810">
    <property type="entry name" value="F-box_dom"/>
</dbReference>
<organism evidence="3 4">
    <name type="scientific">Aspergillus avenaceus</name>
    <dbReference type="NCBI Taxonomy" id="36643"/>
    <lineage>
        <taxon>Eukaryota</taxon>
        <taxon>Fungi</taxon>
        <taxon>Dikarya</taxon>
        <taxon>Ascomycota</taxon>
        <taxon>Pezizomycotina</taxon>
        <taxon>Eurotiomycetes</taxon>
        <taxon>Eurotiomycetidae</taxon>
        <taxon>Eurotiales</taxon>
        <taxon>Aspergillaceae</taxon>
        <taxon>Aspergillus</taxon>
        <taxon>Aspergillus subgen. Circumdati</taxon>
    </lineage>
</organism>
<feature type="compositionally biased region" description="Acidic residues" evidence="1">
    <location>
        <begin position="312"/>
        <end position="323"/>
    </location>
</feature>
<name>A0A5N6U8T7_ASPAV</name>
<accession>A0A5N6U8T7</accession>
<keyword evidence="4" id="KW-1185">Reference proteome</keyword>
<proteinExistence type="predicted"/>
<dbReference type="Pfam" id="PF00646">
    <property type="entry name" value="F-box"/>
    <property type="match status" value="1"/>
</dbReference>
<dbReference type="SUPFAM" id="SSF81383">
    <property type="entry name" value="F-box domain"/>
    <property type="match status" value="1"/>
</dbReference>
<evidence type="ECO:0000313" key="4">
    <source>
        <dbReference type="Proteomes" id="UP000325780"/>
    </source>
</evidence>
<protein>
    <recommendedName>
        <fullName evidence="2">F-box domain-containing protein</fullName>
    </recommendedName>
</protein>
<feature type="region of interest" description="Disordered" evidence="1">
    <location>
        <begin position="311"/>
        <end position="339"/>
    </location>
</feature>